<dbReference type="Pfam" id="PF00117">
    <property type="entry name" value="GATase"/>
    <property type="match status" value="1"/>
</dbReference>
<evidence type="ECO:0000256" key="4">
    <source>
        <dbReference type="ARBA" id="ARBA00022741"/>
    </source>
</evidence>
<dbReference type="InterPro" id="IPR025777">
    <property type="entry name" value="GMPS_ATP_PPase_dom"/>
</dbReference>
<dbReference type="SUPFAM" id="SSF52317">
    <property type="entry name" value="Class I glutamine amidotransferase-like"/>
    <property type="match status" value="1"/>
</dbReference>
<evidence type="ECO:0000259" key="9">
    <source>
        <dbReference type="PROSITE" id="PS51553"/>
    </source>
</evidence>
<dbReference type="GO" id="GO:0005524">
    <property type="term" value="F:ATP binding"/>
    <property type="evidence" value="ECO:0007669"/>
    <property type="project" value="UniProtKB-KW"/>
</dbReference>
<dbReference type="InterPro" id="IPR029062">
    <property type="entry name" value="Class_I_gatase-like"/>
</dbReference>
<dbReference type="Pfam" id="PF00958">
    <property type="entry name" value="GMP_synt_C"/>
    <property type="match status" value="1"/>
</dbReference>
<evidence type="ECO:0000256" key="5">
    <source>
        <dbReference type="ARBA" id="ARBA00022749"/>
    </source>
</evidence>
<evidence type="ECO:0000256" key="7">
    <source>
        <dbReference type="ARBA" id="ARBA00022840"/>
    </source>
</evidence>
<dbReference type="InterPro" id="IPR004739">
    <property type="entry name" value="GMP_synth_GATase"/>
</dbReference>
<keyword evidence="8" id="KW-0315">Glutamine amidotransferase</keyword>
<keyword evidence="5" id="KW-0332">GMP biosynthesis</keyword>
<evidence type="ECO:0000256" key="1">
    <source>
        <dbReference type="ARBA" id="ARBA00005153"/>
    </source>
</evidence>
<dbReference type="NCBIfam" id="TIGR00884">
    <property type="entry name" value="guaA_Cterm"/>
    <property type="match status" value="1"/>
</dbReference>
<dbReference type="EMBL" id="UIDG01000161">
    <property type="protein sequence ID" value="SUS06124.1"/>
    <property type="molecule type" value="Genomic_DNA"/>
</dbReference>
<dbReference type="UniPathway" id="UPA00189">
    <property type="reaction ID" value="UER00296"/>
</dbReference>
<dbReference type="GO" id="GO:0005829">
    <property type="term" value="C:cytosol"/>
    <property type="evidence" value="ECO:0007669"/>
    <property type="project" value="TreeGrafter"/>
</dbReference>
<dbReference type="GO" id="GO:0008483">
    <property type="term" value="F:transaminase activity"/>
    <property type="evidence" value="ECO:0007669"/>
    <property type="project" value="UniProtKB-KW"/>
</dbReference>
<dbReference type="PRINTS" id="PR00097">
    <property type="entry name" value="ANTSNTHASEII"/>
</dbReference>
<dbReference type="SUPFAM" id="SSF52402">
    <property type="entry name" value="Adenine nucleotide alpha hydrolases-like"/>
    <property type="match status" value="1"/>
</dbReference>
<keyword evidence="7" id="KW-0067">ATP-binding</keyword>
<dbReference type="CDD" id="cd01742">
    <property type="entry name" value="GATase1_GMP_Synthase"/>
    <property type="match status" value="1"/>
</dbReference>
<dbReference type="FunFam" id="3.40.50.880:FF:000001">
    <property type="entry name" value="GMP synthase [glutamine-hydrolyzing]"/>
    <property type="match status" value="1"/>
</dbReference>
<dbReference type="PANTHER" id="PTHR11922">
    <property type="entry name" value="GMP SYNTHASE-RELATED"/>
    <property type="match status" value="1"/>
</dbReference>
<dbReference type="Gene3D" id="3.30.300.10">
    <property type="match status" value="1"/>
</dbReference>
<dbReference type="InterPro" id="IPR014729">
    <property type="entry name" value="Rossmann-like_a/b/a_fold"/>
</dbReference>
<dbReference type="NCBIfam" id="NF000848">
    <property type="entry name" value="PRK00074.1"/>
    <property type="match status" value="1"/>
</dbReference>
<dbReference type="EC" id="6.3.5.2" evidence="2"/>
<comment type="pathway">
    <text evidence="1">Purine metabolism; GMP biosynthesis; GMP from XMP (L-Gln route): step 1/1.</text>
</comment>
<keyword evidence="3 10" id="KW-0436">Ligase</keyword>
<evidence type="ECO:0000256" key="8">
    <source>
        <dbReference type="ARBA" id="ARBA00022962"/>
    </source>
</evidence>
<dbReference type="Gene3D" id="3.40.50.620">
    <property type="entry name" value="HUPs"/>
    <property type="match status" value="1"/>
</dbReference>
<dbReference type="GO" id="GO:0003921">
    <property type="term" value="F:GMP synthase activity"/>
    <property type="evidence" value="ECO:0007669"/>
    <property type="project" value="InterPro"/>
</dbReference>
<gene>
    <name evidence="10" type="primary">guaA</name>
    <name evidence="10" type="ORF">DF3PB_2430002</name>
</gene>
<evidence type="ECO:0000256" key="6">
    <source>
        <dbReference type="ARBA" id="ARBA00022755"/>
    </source>
</evidence>
<keyword evidence="4" id="KW-0547">Nucleotide-binding</keyword>
<dbReference type="PROSITE" id="PS51273">
    <property type="entry name" value="GATASE_TYPE_1"/>
    <property type="match status" value="1"/>
</dbReference>
<dbReference type="CDD" id="cd01997">
    <property type="entry name" value="GMP_synthase_C"/>
    <property type="match status" value="1"/>
</dbReference>
<dbReference type="PANTHER" id="PTHR11922:SF2">
    <property type="entry name" value="GMP SYNTHASE [GLUTAMINE-HYDROLYZING]"/>
    <property type="match status" value="1"/>
</dbReference>
<protein>
    <recommendedName>
        <fullName evidence="2">GMP synthase (glutamine-hydrolyzing)</fullName>
        <ecNumber evidence="2">6.3.5.2</ecNumber>
    </recommendedName>
</protein>
<dbReference type="InterPro" id="IPR022955">
    <property type="entry name" value="GMP_synthase"/>
</dbReference>
<dbReference type="NCBIfam" id="TIGR00888">
    <property type="entry name" value="guaA_Nterm"/>
    <property type="match status" value="1"/>
</dbReference>
<dbReference type="SUPFAM" id="SSF54810">
    <property type="entry name" value="GMP synthetase C-terminal dimerisation domain"/>
    <property type="match status" value="1"/>
</dbReference>
<keyword evidence="10" id="KW-0032">Aminotransferase</keyword>
<keyword evidence="10" id="KW-0808">Transferase</keyword>
<reference evidence="10" key="1">
    <citation type="submission" date="2018-07" db="EMBL/GenBank/DDBJ databases">
        <authorList>
            <person name="Quirk P.G."/>
            <person name="Krulwich T.A."/>
        </authorList>
    </citation>
    <scope>NUCLEOTIDE SEQUENCE</scope>
</reference>
<organism evidence="10">
    <name type="scientific">metagenome</name>
    <dbReference type="NCBI Taxonomy" id="256318"/>
    <lineage>
        <taxon>unclassified sequences</taxon>
        <taxon>metagenomes</taxon>
    </lineage>
</organism>
<evidence type="ECO:0000313" key="10">
    <source>
        <dbReference type="EMBL" id="SUS06124.1"/>
    </source>
</evidence>
<proteinExistence type="inferred from homology"/>
<dbReference type="AlphaFoldDB" id="A0A380TEQ0"/>
<dbReference type="FunFam" id="3.40.50.620:FF:000001">
    <property type="entry name" value="GMP synthase [glutamine-hydrolyzing]"/>
    <property type="match status" value="1"/>
</dbReference>
<dbReference type="PROSITE" id="PS51553">
    <property type="entry name" value="GMPS_ATP_PPASE"/>
    <property type="match status" value="1"/>
</dbReference>
<feature type="domain" description="GMPS ATP-PPase" evidence="9">
    <location>
        <begin position="199"/>
        <end position="391"/>
    </location>
</feature>
<sequence>MSERILIIDFGSQVTQLIARRVREAGVYCEIVPFNRADRAHLQQFDPKAIILSGGPASVTEADAPRADPAVFTQGVPVLGICYGQQTMVAQLGGTVEAGFAREFGRAYVEVTDDCALFHGVWRKGSREPVWMSHGDRVTALPPGFRAVGISEGAPYAVIADDARRFYGVQFHPEVTHTPHGAALLRNFTHHVAGCSGDWTMSAFRDHAIAAVREQVGPARVICGLSGGVDSSVAAVLLHEAIRDQLTCIFVDTGLLREGEADEVVSLFRGHYNIPLVHRDASGVFLGKLAGVTDPEAKRKTIGATFIDIFEEEAKALGGADFLAQGTLYPDVIESVSFHGGPSVTIKSHHNVGGLPERMRLKLVEPLRALFKDEVRALGRTLGLPESLVGRHPFPGPGLAVRILGDVTAERCALLRRADAIFIEEIRLNGLYDAIWQAFAVLLPVRTVGVMGDARTYDAVVALRAVTSTDGMTAETFAFDHAFLARVANRIVNEVKGVNRVVYDLTSKPPGTIEWE</sequence>
<evidence type="ECO:0000256" key="2">
    <source>
        <dbReference type="ARBA" id="ARBA00012746"/>
    </source>
</evidence>
<dbReference type="FunFam" id="3.30.300.10:FF:000002">
    <property type="entry name" value="GMP synthase [glutamine-hydrolyzing]"/>
    <property type="match status" value="1"/>
</dbReference>
<dbReference type="InterPro" id="IPR001674">
    <property type="entry name" value="GMP_synth_C"/>
</dbReference>
<evidence type="ECO:0000256" key="3">
    <source>
        <dbReference type="ARBA" id="ARBA00022598"/>
    </source>
</evidence>
<dbReference type="Gene3D" id="3.40.50.880">
    <property type="match status" value="1"/>
</dbReference>
<dbReference type="HAMAP" id="MF_00344">
    <property type="entry name" value="GMP_synthase"/>
    <property type="match status" value="1"/>
</dbReference>
<dbReference type="Pfam" id="PF03054">
    <property type="entry name" value="tRNA_Me_trans"/>
    <property type="match status" value="1"/>
</dbReference>
<name>A0A380TEQ0_9ZZZZ</name>
<accession>A0A380TEQ0</accession>
<dbReference type="PRINTS" id="PR00096">
    <property type="entry name" value="GATASE"/>
</dbReference>
<dbReference type="InterPro" id="IPR017926">
    <property type="entry name" value="GATASE"/>
</dbReference>
<keyword evidence="6" id="KW-0658">Purine biosynthesis</keyword>